<feature type="coiled-coil region" evidence="1">
    <location>
        <begin position="301"/>
        <end position="328"/>
    </location>
</feature>
<evidence type="ECO:0000256" key="2">
    <source>
        <dbReference type="SAM" id="MobiDB-lite"/>
    </source>
</evidence>
<dbReference type="OrthoDB" id="10483227at2759"/>
<accession>A2FJU1</accession>
<dbReference type="EMBL" id="DS113835">
    <property type="protein sequence ID" value="EAX94832.1"/>
    <property type="molecule type" value="Genomic_DNA"/>
</dbReference>
<dbReference type="SMR" id="A2FJU1"/>
<dbReference type="VEuPathDB" id="TrichDB:TVAG_355680"/>
<keyword evidence="1" id="KW-0175">Coiled coil</keyword>
<feature type="compositionally biased region" description="Low complexity" evidence="2">
    <location>
        <begin position="404"/>
        <end position="415"/>
    </location>
</feature>
<feature type="region of interest" description="Disordered" evidence="2">
    <location>
        <begin position="369"/>
        <end position="397"/>
    </location>
</feature>
<evidence type="ECO:0000313" key="4">
    <source>
        <dbReference type="Proteomes" id="UP000001542"/>
    </source>
</evidence>
<dbReference type="Proteomes" id="UP000001542">
    <property type="component" value="Unassembled WGS sequence"/>
</dbReference>
<keyword evidence="4" id="KW-1185">Reference proteome</keyword>
<dbReference type="InParanoid" id="A2FJU1"/>
<reference evidence="3" key="2">
    <citation type="journal article" date="2007" name="Science">
        <title>Draft genome sequence of the sexually transmitted pathogen Trichomonas vaginalis.</title>
        <authorList>
            <person name="Carlton J.M."/>
            <person name="Hirt R.P."/>
            <person name="Silva J.C."/>
            <person name="Delcher A.L."/>
            <person name="Schatz M."/>
            <person name="Zhao Q."/>
            <person name="Wortman J.R."/>
            <person name="Bidwell S.L."/>
            <person name="Alsmark U.C.M."/>
            <person name="Besteiro S."/>
            <person name="Sicheritz-Ponten T."/>
            <person name="Noel C.J."/>
            <person name="Dacks J.B."/>
            <person name="Foster P.G."/>
            <person name="Simillion C."/>
            <person name="Van de Peer Y."/>
            <person name="Miranda-Saavedra D."/>
            <person name="Barton G.J."/>
            <person name="Westrop G.D."/>
            <person name="Mueller S."/>
            <person name="Dessi D."/>
            <person name="Fiori P.L."/>
            <person name="Ren Q."/>
            <person name="Paulsen I."/>
            <person name="Zhang H."/>
            <person name="Bastida-Corcuera F.D."/>
            <person name="Simoes-Barbosa A."/>
            <person name="Brown M.T."/>
            <person name="Hayes R.D."/>
            <person name="Mukherjee M."/>
            <person name="Okumura C.Y."/>
            <person name="Schneider R."/>
            <person name="Smith A.J."/>
            <person name="Vanacova S."/>
            <person name="Villalvazo M."/>
            <person name="Haas B.J."/>
            <person name="Pertea M."/>
            <person name="Feldblyum T.V."/>
            <person name="Utterback T.R."/>
            <person name="Shu C.L."/>
            <person name="Osoegawa K."/>
            <person name="de Jong P.J."/>
            <person name="Hrdy I."/>
            <person name="Horvathova L."/>
            <person name="Zubacova Z."/>
            <person name="Dolezal P."/>
            <person name="Malik S.B."/>
            <person name="Logsdon J.M. Jr."/>
            <person name="Henze K."/>
            <person name="Gupta A."/>
            <person name="Wang C.C."/>
            <person name="Dunne R.L."/>
            <person name="Upcroft J.A."/>
            <person name="Upcroft P."/>
            <person name="White O."/>
            <person name="Salzberg S.L."/>
            <person name="Tang P."/>
            <person name="Chiu C.-H."/>
            <person name="Lee Y.-S."/>
            <person name="Embley T.M."/>
            <person name="Coombs G.H."/>
            <person name="Mottram J.C."/>
            <person name="Tachezy J."/>
            <person name="Fraser-Liggett C.M."/>
            <person name="Johnson P.J."/>
        </authorList>
    </citation>
    <scope>NUCLEOTIDE SEQUENCE [LARGE SCALE GENOMIC DNA]</scope>
    <source>
        <strain evidence="3">G3</strain>
    </source>
</reference>
<gene>
    <name evidence="3" type="ORF">TVAG_355680</name>
</gene>
<dbReference type="VEuPathDB" id="TrichDB:TVAGG3_0364400"/>
<evidence type="ECO:0000313" key="3">
    <source>
        <dbReference type="EMBL" id="EAX94832.1"/>
    </source>
</evidence>
<proteinExistence type="predicted"/>
<protein>
    <submittedName>
        <fullName evidence="3">Uncharacterized protein</fullName>
    </submittedName>
</protein>
<organism evidence="3 4">
    <name type="scientific">Trichomonas vaginalis (strain ATCC PRA-98 / G3)</name>
    <dbReference type="NCBI Taxonomy" id="412133"/>
    <lineage>
        <taxon>Eukaryota</taxon>
        <taxon>Metamonada</taxon>
        <taxon>Parabasalia</taxon>
        <taxon>Trichomonadida</taxon>
        <taxon>Trichomonadidae</taxon>
        <taxon>Trichomonas</taxon>
    </lineage>
</organism>
<dbReference type="RefSeq" id="XP_001307762.1">
    <property type="nucleotide sequence ID" value="XM_001307761.1"/>
</dbReference>
<evidence type="ECO:0000256" key="1">
    <source>
        <dbReference type="SAM" id="Coils"/>
    </source>
</evidence>
<dbReference type="AlphaFoldDB" id="A2FJU1"/>
<sequence length="422" mass="48518">MSSTSEEFRNELNSGKPLFSLEVDDVLIQHLFQKFSEQLKQHSEEIETLKSELANRPKMEDFLNLSQAVVSLQKQCNDSSDVLSETVKKFKSSMDSRQNSINDLIQSKLSEMLFSVNAAIRSELEALDKTPVSTQEAIDEVHDMKLKVAKMSQKLDDVKDTVIQMAAAYDGTMKVDRLSRKTVPACVRVAATRDRNQLQQNTDDIDKIKKQLEEFSQTFNRILPYGDKEFPQFAKGVTYSRSDIPKFPDYPYVYSFNDFAQYTAYVIPLTEAILREMHSYVKQVDATLRSKLDQREYNVNQNEIQKTLRALIEESDDYKNRKDNLISKENFDELSDQLYSIVNGSSNSACTNTRCMACGKFVQRTTGSPQISRVEQKFNDRPQTSRRTKTSLDEQFHDTNFEVRSAYSSRSPASRLPDVRHK</sequence>
<dbReference type="KEGG" id="tva:4752575"/>
<name>A2FJU1_TRIV3</name>
<reference evidence="3" key="1">
    <citation type="submission" date="2006-10" db="EMBL/GenBank/DDBJ databases">
        <authorList>
            <person name="Amadeo P."/>
            <person name="Zhao Q."/>
            <person name="Wortman J."/>
            <person name="Fraser-Liggett C."/>
            <person name="Carlton J."/>
        </authorList>
    </citation>
    <scope>NUCLEOTIDE SEQUENCE</scope>
    <source>
        <strain evidence="3">G3</strain>
    </source>
</reference>
<feature type="region of interest" description="Disordered" evidence="2">
    <location>
        <begin position="403"/>
        <end position="422"/>
    </location>
</feature>